<dbReference type="InterPro" id="IPR036188">
    <property type="entry name" value="FAD/NAD-bd_sf"/>
</dbReference>
<dbReference type="Pfam" id="PF01266">
    <property type="entry name" value="DAO"/>
    <property type="match status" value="1"/>
</dbReference>
<dbReference type="PANTHER" id="PTHR10961:SF7">
    <property type="entry name" value="FAD DEPENDENT OXIDOREDUCTASE DOMAIN-CONTAINING PROTEIN"/>
    <property type="match status" value="1"/>
</dbReference>
<dbReference type="InterPro" id="IPR045170">
    <property type="entry name" value="MTOX"/>
</dbReference>
<dbReference type="InterPro" id="IPR006076">
    <property type="entry name" value="FAD-dep_OxRdtase"/>
</dbReference>
<proteinExistence type="predicted"/>
<dbReference type="PRINTS" id="PR00420">
    <property type="entry name" value="RNGMNOXGNASE"/>
</dbReference>
<dbReference type="EMBL" id="JACHIN010000010">
    <property type="protein sequence ID" value="MBB5081499.1"/>
    <property type="molecule type" value="Genomic_DNA"/>
</dbReference>
<accession>A0A7W8A9G8</accession>
<evidence type="ECO:0000256" key="2">
    <source>
        <dbReference type="ARBA" id="ARBA00022630"/>
    </source>
</evidence>
<name>A0A7W8A9G8_9ACTN</name>
<dbReference type="Proteomes" id="UP000568380">
    <property type="component" value="Unassembled WGS sequence"/>
</dbReference>
<protein>
    <submittedName>
        <fullName evidence="6">Glycine/D-amino acid oxidase-like deaminating enzyme</fullName>
    </submittedName>
</protein>
<dbReference type="PANTHER" id="PTHR10961">
    <property type="entry name" value="PEROXISOMAL SARCOSINE OXIDASE"/>
    <property type="match status" value="1"/>
</dbReference>
<evidence type="ECO:0000313" key="6">
    <source>
        <dbReference type="EMBL" id="MBB5081499.1"/>
    </source>
</evidence>
<reference evidence="6 7" key="1">
    <citation type="submission" date="2020-08" db="EMBL/GenBank/DDBJ databases">
        <title>Genomic Encyclopedia of Type Strains, Phase IV (KMG-IV): sequencing the most valuable type-strain genomes for metagenomic binning, comparative biology and taxonomic classification.</title>
        <authorList>
            <person name="Goeker M."/>
        </authorList>
    </citation>
    <scope>NUCLEOTIDE SEQUENCE [LARGE SCALE GENOMIC DNA]</scope>
    <source>
        <strain evidence="6 7">DSM 45385</strain>
    </source>
</reference>
<comment type="caution">
    <text evidence="6">The sequence shown here is derived from an EMBL/GenBank/DDBJ whole genome shotgun (WGS) entry which is preliminary data.</text>
</comment>
<comment type="cofactor">
    <cofactor evidence="1">
        <name>FAD</name>
        <dbReference type="ChEBI" id="CHEBI:57692"/>
    </cofactor>
</comment>
<dbReference type="AlphaFoldDB" id="A0A7W8A9G8"/>
<organism evidence="6 7">
    <name type="scientific">Nonomuraea endophytica</name>
    <dbReference type="NCBI Taxonomy" id="714136"/>
    <lineage>
        <taxon>Bacteria</taxon>
        <taxon>Bacillati</taxon>
        <taxon>Actinomycetota</taxon>
        <taxon>Actinomycetes</taxon>
        <taxon>Streptosporangiales</taxon>
        <taxon>Streptosporangiaceae</taxon>
        <taxon>Nonomuraea</taxon>
    </lineage>
</organism>
<sequence length="384" mass="40277">MRSFDVGIVGAGVHGASAAFHLARRGAQVVVFERSVPAGGPTGRSSAVCRANYTNLFLAEVARDSLAMLADFTELTGRSSGLCRTGLMYLHPPGDEIQVKAAGPRLREIGVDVDVLEGEALSAALPGFELDEVAVAVWEPGGGYADPASTTEGLLAAAVRQGADLRLNTAVTTVRDRAAGVLVVSADGARTEVGRLLVAAGPWTRPLARQVGVDLPLAVERHAVASFRRAGAPPFPFGFADLPGGYYFKPDGAEQFQIASLASAANADPDDFAEDVFGHEVSGLAADLIRRVPALADAEPRGGWASLYDVSPDWQPVIGQISEHVYVDAGTSGHGFKLAPALGAHVAALLADDPVDDRLDQFRPGRFERGRRLDSGYGETRIMG</sequence>
<keyword evidence="7" id="KW-1185">Reference proteome</keyword>
<evidence type="ECO:0000256" key="1">
    <source>
        <dbReference type="ARBA" id="ARBA00001974"/>
    </source>
</evidence>
<dbReference type="Gene3D" id="3.30.9.10">
    <property type="entry name" value="D-Amino Acid Oxidase, subunit A, domain 2"/>
    <property type="match status" value="1"/>
</dbReference>
<evidence type="ECO:0000313" key="7">
    <source>
        <dbReference type="Proteomes" id="UP000568380"/>
    </source>
</evidence>
<evidence type="ECO:0000256" key="3">
    <source>
        <dbReference type="ARBA" id="ARBA00022827"/>
    </source>
</evidence>
<dbReference type="Gene3D" id="3.50.50.60">
    <property type="entry name" value="FAD/NAD(P)-binding domain"/>
    <property type="match status" value="1"/>
</dbReference>
<keyword evidence="2" id="KW-0285">Flavoprotein</keyword>
<dbReference type="GO" id="GO:0050660">
    <property type="term" value="F:flavin adenine dinucleotide binding"/>
    <property type="evidence" value="ECO:0007669"/>
    <property type="project" value="InterPro"/>
</dbReference>
<feature type="domain" description="FAD dependent oxidoreductase" evidence="5">
    <location>
        <begin position="5"/>
        <end position="349"/>
    </location>
</feature>
<gene>
    <name evidence="6" type="ORF">HNR40_006994</name>
</gene>
<evidence type="ECO:0000256" key="4">
    <source>
        <dbReference type="ARBA" id="ARBA00023002"/>
    </source>
</evidence>
<evidence type="ECO:0000259" key="5">
    <source>
        <dbReference type="Pfam" id="PF01266"/>
    </source>
</evidence>
<keyword evidence="4" id="KW-0560">Oxidoreductase</keyword>
<keyword evidence="3" id="KW-0274">FAD</keyword>
<dbReference type="RefSeq" id="WP_184968870.1">
    <property type="nucleotide sequence ID" value="NZ_JACHIN010000010.1"/>
</dbReference>
<dbReference type="GO" id="GO:0008115">
    <property type="term" value="F:sarcosine oxidase activity"/>
    <property type="evidence" value="ECO:0007669"/>
    <property type="project" value="TreeGrafter"/>
</dbReference>
<dbReference type="SUPFAM" id="SSF51905">
    <property type="entry name" value="FAD/NAD(P)-binding domain"/>
    <property type="match status" value="1"/>
</dbReference>